<gene>
    <name evidence="14" type="ORF">C8N43_1973</name>
</gene>
<dbReference type="OrthoDB" id="9808041at2"/>
<evidence type="ECO:0000313" key="14">
    <source>
        <dbReference type="EMBL" id="PTX57306.1"/>
    </source>
</evidence>
<keyword evidence="8" id="KW-0067">ATP-binding</keyword>
<feature type="domain" description="7,8-dihydro-6-hydroxymethylpterin-pyrophosphokinase" evidence="13">
    <location>
        <begin position="101"/>
        <end position="112"/>
    </location>
</feature>
<dbReference type="GO" id="GO:0046656">
    <property type="term" value="P:folic acid biosynthetic process"/>
    <property type="evidence" value="ECO:0007669"/>
    <property type="project" value="UniProtKB-KW"/>
</dbReference>
<dbReference type="Pfam" id="PF01288">
    <property type="entry name" value="HPPK"/>
    <property type="match status" value="1"/>
</dbReference>
<keyword evidence="9" id="KW-0289">Folate biosynthesis</keyword>
<evidence type="ECO:0000256" key="4">
    <source>
        <dbReference type="ARBA" id="ARBA00016218"/>
    </source>
</evidence>
<dbReference type="Proteomes" id="UP000243978">
    <property type="component" value="Unassembled WGS sequence"/>
</dbReference>
<keyword evidence="5" id="KW-0808">Transferase</keyword>
<dbReference type="InterPro" id="IPR000550">
    <property type="entry name" value="Hppk"/>
</dbReference>
<evidence type="ECO:0000256" key="5">
    <source>
        <dbReference type="ARBA" id="ARBA00022679"/>
    </source>
</evidence>
<dbReference type="GO" id="GO:0005524">
    <property type="term" value="F:ATP binding"/>
    <property type="evidence" value="ECO:0007669"/>
    <property type="project" value="UniProtKB-KW"/>
</dbReference>
<evidence type="ECO:0000259" key="13">
    <source>
        <dbReference type="PROSITE" id="PS00794"/>
    </source>
</evidence>
<dbReference type="InterPro" id="IPR035907">
    <property type="entry name" value="Hppk_sf"/>
</dbReference>
<dbReference type="PROSITE" id="PS00794">
    <property type="entry name" value="HPPK"/>
    <property type="match status" value="1"/>
</dbReference>
<dbReference type="GO" id="GO:0046654">
    <property type="term" value="P:tetrahydrofolate biosynthetic process"/>
    <property type="evidence" value="ECO:0007669"/>
    <property type="project" value="UniProtKB-UniPathway"/>
</dbReference>
<evidence type="ECO:0000313" key="15">
    <source>
        <dbReference type="Proteomes" id="UP000243978"/>
    </source>
</evidence>
<keyword evidence="15" id="KW-1185">Reference proteome</keyword>
<reference evidence="14 15" key="1">
    <citation type="submission" date="2018-04" db="EMBL/GenBank/DDBJ databases">
        <title>Genomic Encyclopedia of Archaeal and Bacterial Type Strains, Phase II (KMG-II): from individual species to whole genera.</title>
        <authorList>
            <person name="Goeker M."/>
        </authorList>
    </citation>
    <scope>NUCLEOTIDE SEQUENCE [LARGE SCALE GENOMIC DNA]</scope>
    <source>
        <strain evidence="14 15">DSM 100977</strain>
    </source>
</reference>
<dbReference type="AlphaFoldDB" id="A0A2T6BML7"/>
<evidence type="ECO:0000256" key="7">
    <source>
        <dbReference type="ARBA" id="ARBA00022777"/>
    </source>
</evidence>
<sequence>MRQPKQNHKGLTIAYVALGGNVPSSAGRPEKTVQAAKRAIPCESVNLLAESRLFRTPAFPSGSGPDFVNAVIAVETVLSAEALLAHLHDVEASFERTRDARWGARTVDLDLIAYGAAILPDRMRFQVWHDLPLDRQMTQAPETLILPHPRLQDRAFVLIPMADIDPDWRHPVLGQTVQEMLAALPEAEKAPVLPL</sequence>
<evidence type="ECO:0000256" key="8">
    <source>
        <dbReference type="ARBA" id="ARBA00022840"/>
    </source>
</evidence>
<evidence type="ECO:0000256" key="11">
    <source>
        <dbReference type="ARBA" id="ARBA00029766"/>
    </source>
</evidence>
<dbReference type="RefSeq" id="WP_107845414.1">
    <property type="nucleotide sequence ID" value="NZ_QBKS01000001.1"/>
</dbReference>
<dbReference type="EC" id="2.7.6.3" evidence="3"/>
<name>A0A2T6BML7_9RHOB</name>
<dbReference type="PANTHER" id="PTHR43071:SF1">
    <property type="entry name" value="2-AMINO-4-HYDROXY-6-HYDROXYMETHYLDIHYDROPTERIDINE PYROPHOSPHOKINASE"/>
    <property type="match status" value="1"/>
</dbReference>
<evidence type="ECO:0000256" key="10">
    <source>
        <dbReference type="ARBA" id="ARBA00029409"/>
    </source>
</evidence>
<dbReference type="GO" id="GO:0016301">
    <property type="term" value="F:kinase activity"/>
    <property type="evidence" value="ECO:0007669"/>
    <property type="project" value="UniProtKB-KW"/>
</dbReference>
<dbReference type="CDD" id="cd00483">
    <property type="entry name" value="HPPK"/>
    <property type="match status" value="1"/>
</dbReference>
<evidence type="ECO:0000256" key="1">
    <source>
        <dbReference type="ARBA" id="ARBA00005051"/>
    </source>
</evidence>
<comment type="caution">
    <text evidence="14">The sequence shown here is derived from an EMBL/GenBank/DDBJ whole genome shotgun (WGS) entry which is preliminary data.</text>
</comment>
<evidence type="ECO:0000256" key="2">
    <source>
        <dbReference type="ARBA" id="ARBA00005810"/>
    </source>
</evidence>
<proteinExistence type="inferred from homology"/>
<keyword evidence="7 14" id="KW-0418">Kinase</keyword>
<dbReference type="Gene3D" id="3.30.70.560">
    <property type="entry name" value="7,8-Dihydro-6-hydroxymethylpterin-pyrophosphokinase HPPK"/>
    <property type="match status" value="1"/>
</dbReference>
<evidence type="ECO:0000256" key="12">
    <source>
        <dbReference type="ARBA" id="ARBA00033413"/>
    </source>
</evidence>
<comment type="pathway">
    <text evidence="1">Cofactor biosynthesis; tetrahydrofolate biosynthesis; 2-amino-4-hydroxy-6-hydroxymethyl-7,8-dihydropteridine diphosphate from 7,8-dihydroneopterin triphosphate: step 4/4.</text>
</comment>
<evidence type="ECO:0000256" key="3">
    <source>
        <dbReference type="ARBA" id="ARBA00013253"/>
    </source>
</evidence>
<comment type="similarity">
    <text evidence="2">Belongs to the HPPK family.</text>
</comment>
<dbReference type="NCBIfam" id="TIGR01498">
    <property type="entry name" value="folK"/>
    <property type="match status" value="1"/>
</dbReference>
<evidence type="ECO:0000256" key="6">
    <source>
        <dbReference type="ARBA" id="ARBA00022741"/>
    </source>
</evidence>
<dbReference type="UniPathway" id="UPA00077">
    <property type="reaction ID" value="UER00155"/>
</dbReference>
<dbReference type="SUPFAM" id="SSF55083">
    <property type="entry name" value="6-hydroxymethyl-7,8-dihydropterin pyrophosphokinase, HPPK"/>
    <property type="match status" value="1"/>
</dbReference>
<dbReference type="GO" id="GO:0003848">
    <property type="term" value="F:2-amino-4-hydroxy-6-hydroxymethyldihydropteridine diphosphokinase activity"/>
    <property type="evidence" value="ECO:0007669"/>
    <property type="project" value="UniProtKB-EC"/>
</dbReference>
<evidence type="ECO:0000256" key="9">
    <source>
        <dbReference type="ARBA" id="ARBA00022909"/>
    </source>
</evidence>
<keyword evidence="6" id="KW-0547">Nucleotide-binding</keyword>
<protein>
    <recommendedName>
        <fullName evidence="4">2-amino-4-hydroxy-6-hydroxymethyldihydropteridine pyrophosphokinase</fullName>
        <ecNumber evidence="3">2.7.6.3</ecNumber>
    </recommendedName>
    <alternativeName>
        <fullName evidence="11">6-hydroxymethyl-7,8-dihydropterin pyrophosphokinase</fullName>
    </alternativeName>
    <alternativeName>
        <fullName evidence="12">7,8-dihydro-6-hydroxymethylpterin-pyrophosphokinase</fullName>
    </alternativeName>
</protein>
<accession>A0A2T6BML7</accession>
<comment type="function">
    <text evidence="10">Catalyzes the transfer of pyrophosphate from adenosine triphosphate (ATP) to 6-hydroxymethyl-7,8-dihydropterin, an enzymatic step in folate biosynthesis pathway.</text>
</comment>
<dbReference type="PANTHER" id="PTHR43071">
    <property type="entry name" value="2-AMINO-4-HYDROXY-6-HYDROXYMETHYLDIHYDROPTERIDINE PYROPHOSPHOKINASE"/>
    <property type="match status" value="1"/>
</dbReference>
<organism evidence="14 15">
    <name type="scientific">Litoreibacter ponti</name>
    <dbReference type="NCBI Taxonomy" id="1510457"/>
    <lineage>
        <taxon>Bacteria</taxon>
        <taxon>Pseudomonadati</taxon>
        <taxon>Pseudomonadota</taxon>
        <taxon>Alphaproteobacteria</taxon>
        <taxon>Rhodobacterales</taxon>
        <taxon>Roseobacteraceae</taxon>
        <taxon>Litoreibacter</taxon>
    </lineage>
</organism>
<dbReference type="EMBL" id="QBKS01000001">
    <property type="protein sequence ID" value="PTX57306.1"/>
    <property type="molecule type" value="Genomic_DNA"/>
</dbReference>